<evidence type="ECO:0000313" key="3">
    <source>
        <dbReference type="Proteomes" id="UP001320715"/>
    </source>
</evidence>
<evidence type="ECO:0000256" key="1">
    <source>
        <dbReference type="SAM" id="SignalP"/>
    </source>
</evidence>
<gene>
    <name evidence="2" type="ORF">GTW23_15450</name>
</gene>
<evidence type="ECO:0008006" key="4">
    <source>
        <dbReference type="Google" id="ProtNLM"/>
    </source>
</evidence>
<dbReference type="NCBIfam" id="NF041110">
    <property type="entry name" value="HPE1_fam_CxxC"/>
    <property type="match status" value="1"/>
</dbReference>
<keyword evidence="3" id="KW-1185">Reference proteome</keyword>
<feature type="chain" id="PRO_5045641656" description="HMA domain-containing protein" evidence="1">
    <location>
        <begin position="20"/>
        <end position="177"/>
    </location>
</feature>
<proteinExistence type="predicted"/>
<name>A0ABT1CTP8_9HYPH</name>
<organism evidence="2 3">
    <name type="scientific">Hoeflea alexandrii</name>
    <dbReference type="NCBI Taxonomy" id="288436"/>
    <lineage>
        <taxon>Bacteria</taxon>
        <taxon>Pseudomonadati</taxon>
        <taxon>Pseudomonadota</taxon>
        <taxon>Alphaproteobacteria</taxon>
        <taxon>Hyphomicrobiales</taxon>
        <taxon>Rhizobiaceae</taxon>
        <taxon>Hoeflea</taxon>
    </lineage>
</organism>
<dbReference type="RefSeq" id="WP_252916419.1">
    <property type="nucleotide sequence ID" value="NZ_JAAAML010000003.1"/>
</dbReference>
<dbReference type="InterPro" id="IPR049748">
    <property type="entry name" value="HPE1-like_N_CxxC"/>
</dbReference>
<reference evidence="2 3" key="1">
    <citation type="submission" date="2020-01" db="EMBL/GenBank/DDBJ databases">
        <title>Genomes of bacteria type strains.</title>
        <authorList>
            <person name="Chen J."/>
            <person name="Zhu S."/>
            <person name="Yang J."/>
        </authorList>
    </citation>
    <scope>NUCLEOTIDE SEQUENCE [LARGE SCALE GENOMIC DNA]</scope>
    <source>
        <strain evidence="2 3">DSM 16655</strain>
    </source>
</reference>
<evidence type="ECO:0000313" key="2">
    <source>
        <dbReference type="EMBL" id="MCO6409577.1"/>
    </source>
</evidence>
<sequence length="177" mass="18319">MQRLIIAAAVCIGAGTANASSIEPYTPTASTKSSIVEVGCPSCAREAAAKAEQEAQIKLAPGEQIVEVHEVDGEMMIYRTENLLGGSPVTMVRKASQADLIALGVVEPESNQTAAVEDDAADTGEAPLTADAAGAPKLFEPVIANTAPGVDEETMTSALTDNAQASFDPSKYELRLN</sequence>
<keyword evidence="1" id="KW-0732">Signal</keyword>
<feature type="signal peptide" evidence="1">
    <location>
        <begin position="1"/>
        <end position="19"/>
    </location>
</feature>
<comment type="caution">
    <text evidence="2">The sequence shown here is derived from an EMBL/GenBank/DDBJ whole genome shotgun (WGS) entry which is preliminary data.</text>
</comment>
<protein>
    <recommendedName>
        <fullName evidence="4">HMA domain-containing protein</fullName>
    </recommendedName>
</protein>
<dbReference type="EMBL" id="JAAAML010000003">
    <property type="protein sequence ID" value="MCO6409577.1"/>
    <property type="molecule type" value="Genomic_DNA"/>
</dbReference>
<accession>A0ABT1CTP8</accession>
<dbReference type="Proteomes" id="UP001320715">
    <property type="component" value="Unassembled WGS sequence"/>
</dbReference>